<feature type="region of interest" description="Disordered" evidence="1">
    <location>
        <begin position="542"/>
        <end position="605"/>
    </location>
</feature>
<name>A0A8J4D5F0_9CHLO</name>
<dbReference type="OrthoDB" id="676979at2759"/>
<dbReference type="SMART" id="SM00220">
    <property type="entry name" value="S_TKc"/>
    <property type="match status" value="1"/>
</dbReference>
<dbReference type="SUPFAM" id="SSF56112">
    <property type="entry name" value="Protein kinase-like (PK-like)"/>
    <property type="match status" value="1"/>
</dbReference>
<dbReference type="EMBL" id="BNCQ01000002">
    <property type="protein sequence ID" value="GIL95770.1"/>
    <property type="molecule type" value="Genomic_DNA"/>
</dbReference>
<dbReference type="InterPro" id="IPR000719">
    <property type="entry name" value="Prot_kinase_dom"/>
</dbReference>
<evidence type="ECO:0000313" key="3">
    <source>
        <dbReference type="EMBL" id="GIL87335.1"/>
    </source>
</evidence>
<dbReference type="Proteomes" id="UP000722791">
    <property type="component" value="Unassembled WGS sequence"/>
</dbReference>
<feature type="region of interest" description="Disordered" evidence="1">
    <location>
        <begin position="435"/>
        <end position="466"/>
    </location>
</feature>
<dbReference type="Pfam" id="PF00069">
    <property type="entry name" value="Pkinase"/>
    <property type="match status" value="1"/>
</dbReference>
<feature type="domain" description="Protein kinase" evidence="2">
    <location>
        <begin position="859"/>
        <end position="1306"/>
    </location>
</feature>
<feature type="region of interest" description="Disordered" evidence="1">
    <location>
        <begin position="312"/>
        <end position="347"/>
    </location>
</feature>
<comment type="caution">
    <text evidence="4">The sequence shown here is derived from an EMBL/GenBank/DDBJ whole genome shotgun (WGS) entry which is preliminary data.</text>
</comment>
<evidence type="ECO:0000313" key="4">
    <source>
        <dbReference type="EMBL" id="GIL95770.1"/>
    </source>
</evidence>
<gene>
    <name evidence="3" type="ORF">Vretifemale_15413</name>
    <name evidence="4" type="ORF">Vretimale_1722</name>
</gene>
<accession>A0A8J4D5F0</accession>
<keyword evidence="6" id="KW-1185">Reference proteome</keyword>
<dbReference type="EMBL" id="BNCP01000039">
    <property type="protein sequence ID" value="GIL87335.1"/>
    <property type="molecule type" value="Genomic_DNA"/>
</dbReference>
<sequence length="1328" mass="138771">MQSSVSSLLQALQALTTEVVTDGCTQMSNSLLPNELPVLSNNSNATPVLAGVAVEPTGNVHLSGSPSQLFPRSGGYEGTVNNCMSKTASTKSINNQRSNVPGISHILDERSATMSPRFMAGPGPPSLSQSRKLSAGECGPPALPRTHSARSPPLPSSLPYPDGAFPHQHPKQPLTFGRLDGAQQQLPSVSAEADNGQQPHVHFAHQGATITNRQQPQQQHPQIPDRDPAKSPSFLGRVSDAGNRSESGAAAADCDNVQTWREDPSLAQCESLSCSPLPRFGGHPLFPTAVPVPTAVLSVAAVAAAAVTAAGPAGLGSEPTGETPPFLGTTPTGGNSSETVFPTSGKLRNNSQVLLPPLLMRAPGQDGGAGPTVFFGPGALPGLLVGSSAHEGGDCLEGERKGTGRALAGPVFLHVAPTIRSRQQVSGMVPTTVPYRSNDGDDPPSLWDAPSYPSSPGPDIDNTGSRLRCPMPSSVGMLMPYRTYGMGSSTPAVADTNPAAAAAAAAAMLDLEGSTREVIVGGADTRERQGGGPWRIWPSAFPSAGGMDGTVPTPSLGQPRDLGSRGAAAGATGGGGPAPSVSHGASVPCGKATAQQQQQQQQDYVPAPSNVSLAQLQPFHTATQIPLEVEMAAGAGMEADAAPRSGGGLIVVGFSGAGGSDGGGGSDSGRLNDAGGEGDPQMATFAGGWLTSADLGSTCRRFCRGGSMHDSRAVAAGGCLTGSRERGGSSSGQALGQTVGRGKGGVDRTSALMPAAEAPTSIAAIAAAYASLPAPSPSRAAPVRPLSANDVCVKHHSVRGSGGGSSVAATVAFGDLEAEAPLARWQRAARAAGLTASIARSFRTLRNQHDENLVREDQLEVVGEIGAGSFARVDKCMYTPPDGGKPFMVAVKRIKTEMLSTTRDPEDLHLFIQEAQLLRKLNHPHIVKYIGLGVVLEDAPTGNGGGGGAEKLLGAEQLLALSRRSCSQPQARQRRNSLGASSKKLSKRESAKRMPPGGGGCGGGGRSGDKSQYGSDDEGPHKLPPPPPVLRGVFIVEEFLGGGTLKVAVYQQMLRPQKQLYSNATALRWMAQVASALSYMHTSRPKVLHRDIKLDNVLLQRVKGKDSSDGSYEGSTAKLGDLGLATLLAHHRRTSGIGASDLEMEEFQPGRAANGRRLRTQSSCAVRQRVTAATQASPHLRHAKNATQLSKMLESHKRERLGTYMYMAPEVYQRQKYDEKCDCFSFAMLLYEVFHRYITACSLEHAAQMEKYARQVSLGFRPAIHADLPAPLRRVIRQCWAQEPEQRPDMAAVARELWAMEEHGLLAALDLKQQQASDLFCDCCCVVS</sequence>
<evidence type="ECO:0000259" key="2">
    <source>
        <dbReference type="PROSITE" id="PS50011"/>
    </source>
</evidence>
<reference evidence="4" key="1">
    <citation type="journal article" date="2021" name="Proc. Natl. Acad. Sci. U.S.A.">
        <title>Three genomes in the algal genus Volvox reveal the fate of a haploid sex-determining region after a transition to homothallism.</title>
        <authorList>
            <person name="Yamamoto K."/>
            <person name="Hamaji T."/>
            <person name="Kawai-Toyooka H."/>
            <person name="Matsuzaki R."/>
            <person name="Takahashi F."/>
            <person name="Nishimura Y."/>
            <person name="Kawachi M."/>
            <person name="Noguchi H."/>
            <person name="Minakuchi Y."/>
            <person name="Umen J.G."/>
            <person name="Toyoda A."/>
            <person name="Nozaki H."/>
        </authorList>
    </citation>
    <scope>NUCLEOTIDE SEQUENCE</scope>
    <source>
        <strain evidence="4">NIES-3785</strain>
        <strain evidence="3">NIES-3786</strain>
    </source>
</reference>
<feature type="compositionally biased region" description="Polar residues" evidence="1">
    <location>
        <begin position="335"/>
        <end position="347"/>
    </location>
</feature>
<proteinExistence type="predicted"/>
<feature type="compositionally biased region" description="Gly residues" evidence="1">
    <location>
        <begin position="657"/>
        <end position="667"/>
    </location>
</feature>
<organism evidence="4 5">
    <name type="scientific">Volvox reticuliferus</name>
    <dbReference type="NCBI Taxonomy" id="1737510"/>
    <lineage>
        <taxon>Eukaryota</taxon>
        <taxon>Viridiplantae</taxon>
        <taxon>Chlorophyta</taxon>
        <taxon>core chlorophytes</taxon>
        <taxon>Chlorophyceae</taxon>
        <taxon>CS clade</taxon>
        <taxon>Chlamydomonadales</taxon>
        <taxon>Volvocaceae</taxon>
        <taxon>Volvox</taxon>
    </lineage>
</organism>
<protein>
    <recommendedName>
        <fullName evidence="2">Protein kinase domain-containing protein</fullName>
    </recommendedName>
</protein>
<evidence type="ECO:0000313" key="6">
    <source>
        <dbReference type="Proteomes" id="UP000747110"/>
    </source>
</evidence>
<feature type="compositionally biased region" description="Gly residues" evidence="1">
    <location>
        <begin position="996"/>
        <end position="1006"/>
    </location>
</feature>
<feature type="compositionally biased region" description="Low complexity" evidence="1">
    <location>
        <begin position="312"/>
        <end position="334"/>
    </location>
</feature>
<dbReference type="GO" id="GO:0005524">
    <property type="term" value="F:ATP binding"/>
    <property type="evidence" value="ECO:0007669"/>
    <property type="project" value="InterPro"/>
</dbReference>
<dbReference type="PANTHER" id="PTHR44329">
    <property type="entry name" value="SERINE/THREONINE-PROTEIN KINASE TNNI3K-RELATED"/>
    <property type="match status" value="1"/>
</dbReference>
<dbReference type="PROSITE" id="PS00108">
    <property type="entry name" value="PROTEIN_KINASE_ST"/>
    <property type="match status" value="1"/>
</dbReference>
<feature type="region of interest" description="Disordered" evidence="1">
    <location>
        <begin position="657"/>
        <end position="679"/>
    </location>
</feature>
<dbReference type="PROSITE" id="PS50011">
    <property type="entry name" value="PROTEIN_KINASE_DOM"/>
    <property type="match status" value="1"/>
</dbReference>
<evidence type="ECO:0000256" key="1">
    <source>
        <dbReference type="SAM" id="MobiDB-lite"/>
    </source>
</evidence>
<dbReference type="InterPro" id="IPR001245">
    <property type="entry name" value="Ser-Thr/Tyr_kinase_cat_dom"/>
</dbReference>
<feature type="region of interest" description="Disordered" evidence="1">
    <location>
        <begin position="211"/>
        <end position="250"/>
    </location>
</feature>
<dbReference type="PANTHER" id="PTHR44329:SF289">
    <property type="entry name" value="SERINE_THREONINE-PROTEIN KINASE VIK"/>
    <property type="match status" value="1"/>
</dbReference>
<feature type="region of interest" description="Disordered" evidence="1">
    <location>
        <begin position="964"/>
        <end position="1027"/>
    </location>
</feature>
<evidence type="ECO:0000313" key="5">
    <source>
        <dbReference type="Proteomes" id="UP000722791"/>
    </source>
</evidence>
<feature type="region of interest" description="Disordered" evidence="1">
    <location>
        <begin position="723"/>
        <end position="745"/>
    </location>
</feature>
<dbReference type="Proteomes" id="UP000747110">
    <property type="component" value="Unassembled WGS sequence"/>
</dbReference>
<dbReference type="Gene3D" id="1.10.510.10">
    <property type="entry name" value="Transferase(Phosphotransferase) domain 1"/>
    <property type="match status" value="1"/>
</dbReference>
<dbReference type="InterPro" id="IPR051681">
    <property type="entry name" value="Ser/Thr_Kinases-Pseudokinases"/>
</dbReference>
<dbReference type="Gene3D" id="3.30.200.20">
    <property type="entry name" value="Phosphorylase Kinase, domain 1"/>
    <property type="match status" value="1"/>
</dbReference>
<dbReference type="InterPro" id="IPR011009">
    <property type="entry name" value="Kinase-like_dom_sf"/>
</dbReference>
<dbReference type="Pfam" id="PF07714">
    <property type="entry name" value="PK_Tyr_Ser-Thr"/>
    <property type="match status" value="2"/>
</dbReference>
<dbReference type="InterPro" id="IPR008271">
    <property type="entry name" value="Ser/Thr_kinase_AS"/>
</dbReference>
<feature type="compositionally biased region" description="Polar residues" evidence="1">
    <location>
        <begin position="964"/>
        <end position="980"/>
    </location>
</feature>
<dbReference type="GO" id="GO:0004674">
    <property type="term" value="F:protein serine/threonine kinase activity"/>
    <property type="evidence" value="ECO:0007669"/>
    <property type="project" value="TreeGrafter"/>
</dbReference>
<feature type="region of interest" description="Disordered" evidence="1">
    <location>
        <begin position="115"/>
        <end position="175"/>
    </location>
</feature>